<protein>
    <recommendedName>
        <fullName evidence="4">Secreted protein</fullName>
    </recommendedName>
</protein>
<comment type="caution">
    <text evidence="2">The sequence shown here is derived from an EMBL/GenBank/DDBJ whole genome shotgun (WGS) entry which is preliminary data.</text>
</comment>
<evidence type="ECO:0000313" key="3">
    <source>
        <dbReference type="Proteomes" id="UP001476798"/>
    </source>
</evidence>
<feature type="region of interest" description="Disordered" evidence="1">
    <location>
        <begin position="100"/>
        <end position="122"/>
    </location>
</feature>
<name>A0ABV0NFI4_9TELE</name>
<reference evidence="2 3" key="1">
    <citation type="submission" date="2021-06" db="EMBL/GenBank/DDBJ databases">
        <authorList>
            <person name="Palmer J.M."/>
        </authorList>
    </citation>
    <scope>NUCLEOTIDE SEQUENCE [LARGE SCALE GENOMIC DNA]</scope>
    <source>
        <strain evidence="2 3">GA_2019</strain>
        <tissue evidence="2">Muscle</tissue>
    </source>
</reference>
<accession>A0ABV0NFI4</accession>
<sequence>MTHLERNRGPAAGVLGLALCLRCCIKPHTRSCAIITYSRKMSKAGSIQEGREAAPADVLKNDQMLPARTFLTHDNTPSSAVLPSEERSYGIHFSRLPLLPPLETTDEGRAAAAQRGHRRMLP</sequence>
<dbReference type="Proteomes" id="UP001476798">
    <property type="component" value="Unassembled WGS sequence"/>
</dbReference>
<organism evidence="2 3">
    <name type="scientific">Goodea atripinnis</name>
    <dbReference type="NCBI Taxonomy" id="208336"/>
    <lineage>
        <taxon>Eukaryota</taxon>
        <taxon>Metazoa</taxon>
        <taxon>Chordata</taxon>
        <taxon>Craniata</taxon>
        <taxon>Vertebrata</taxon>
        <taxon>Euteleostomi</taxon>
        <taxon>Actinopterygii</taxon>
        <taxon>Neopterygii</taxon>
        <taxon>Teleostei</taxon>
        <taxon>Neoteleostei</taxon>
        <taxon>Acanthomorphata</taxon>
        <taxon>Ovalentaria</taxon>
        <taxon>Atherinomorphae</taxon>
        <taxon>Cyprinodontiformes</taxon>
        <taxon>Goodeidae</taxon>
        <taxon>Goodea</taxon>
    </lineage>
</organism>
<evidence type="ECO:0008006" key="4">
    <source>
        <dbReference type="Google" id="ProtNLM"/>
    </source>
</evidence>
<evidence type="ECO:0000256" key="1">
    <source>
        <dbReference type="SAM" id="MobiDB-lite"/>
    </source>
</evidence>
<gene>
    <name evidence="2" type="ORF">GOODEAATRI_029138</name>
</gene>
<evidence type="ECO:0000313" key="2">
    <source>
        <dbReference type="EMBL" id="MEQ2169826.1"/>
    </source>
</evidence>
<proteinExistence type="predicted"/>
<dbReference type="EMBL" id="JAHRIO010034206">
    <property type="protein sequence ID" value="MEQ2169826.1"/>
    <property type="molecule type" value="Genomic_DNA"/>
</dbReference>
<keyword evidence="3" id="KW-1185">Reference proteome</keyword>